<keyword evidence="1" id="KW-0560">Oxidoreductase</keyword>
<evidence type="ECO:0000259" key="3">
    <source>
        <dbReference type="PROSITE" id="PS51384"/>
    </source>
</evidence>
<keyword evidence="2" id="KW-1133">Transmembrane helix</keyword>
<feature type="transmembrane region" description="Helical" evidence="2">
    <location>
        <begin position="324"/>
        <end position="342"/>
    </location>
</feature>
<keyword evidence="2" id="KW-0472">Membrane</keyword>
<dbReference type="OrthoDB" id="49456at2759"/>
<feature type="transmembrane region" description="Helical" evidence="2">
    <location>
        <begin position="61"/>
        <end position="81"/>
    </location>
</feature>
<dbReference type="Proteomes" id="UP000693970">
    <property type="component" value="Unassembled WGS sequence"/>
</dbReference>
<dbReference type="InterPro" id="IPR013121">
    <property type="entry name" value="Fe_red_NAD-bd_6"/>
</dbReference>
<evidence type="ECO:0000256" key="1">
    <source>
        <dbReference type="ARBA" id="ARBA00023002"/>
    </source>
</evidence>
<dbReference type="PANTHER" id="PTHR11972:SF69">
    <property type="entry name" value="FERRIC REDUCTION OXIDASE 6-RELATED"/>
    <property type="match status" value="1"/>
</dbReference>
<dbReference type="AlphaFoldDB" id="A0A9K3PJW6"/>
<reference evidence="4" key="1">
    <citation type="journal article" date="2021" name="Sci. Rep.">
        <title>Diploid genomic architecture of Nitzschia inconspicua, an elite biomass production diatom.</title>
        <authorList>
            <person name="Oliver A."/>
            <person name="Podell S."/>
            <person name="Pinowska A."/>
            <person name="Traller J.C."/>
            <person name="Smith S.R."/>
            <person name="McClure R."/>
            <person name="Beliaev A."/>
            <person name="Bohutskyi P."/>
            <person name="Hill E.A."/>
            <person name="Rabines A."/>
            <person name="Zheng H."/>
            <person name="Allen L.Z."/>
            <person name="Kuo A."/>
            <person name="Grigoriev I.V."/>
            <person name="Allen A.E."/>
            <person name="Hazlebeck D."/>
            <person name="Allen E.E."/>
        </authorList>
    </citation>
    <scope>NUCLEOTIDE SEQUENCE</scope>
    <source>
        <strain evidence="4">Hildebrandi</strain>
    </source>
</reference>
<dbReference type="PANTHER" id="PTHR11972">
    <property type="entry name" value="NADPH OXIDASE"/>
    <property type="match status" value="1"/>
</dbReference>
<accession>A0A9K3PJW6</accession>
<feature type="transmembrane region" description="Helical" evidence="2">
    <location>
        <begin position="288"/>
        <end position="312"/>
    </location>
</feature>
<feature type="transmembrane region" description="Helical" evidence="2">
    <location>
        <begin position="140"/>
        <end position="160"/>
    </location>
</feature>
<reference evidence="4" key="2">
    <citation type="submission" date="2021-04" db="EMBL/GenBank/DDBJ databases">
        <authorList>
            <person name="Podell S."/>
        </authorList>
    </citation>
    <scope>NUCLEOTIDE SEQUENCE</scope>
    <source>
        <strain evidence="4">Hildebrandi</strain>
    </source>
</reference>
<dbReference type="InterPro" id="IPR017927">
    <property type="entry name" value="FAD-bd_FR_type"/>
</dbReference>
<feature type="transmembrane region" description="Helical" evidence="2">
    <location>
        <begin position="101"/>
        <end position="119"/>
    </location>
</feature>
<protein>
    <submittedName>
        <fullName evidence="4">Ferric reductase NAD binding domain containing protein</fullName>
    </submittedName>
</protein>
<comment type="caution">
    <text evidence="4">The sequence shown here is derived from an EMBL/GenBank/DDBJ whole genome shotgun (WGS) entry which is preliminary data.</text>
</comment>
<dbReference type="Pfam" id="PF08030">
    <property type="entry name" value="NAD_binding_6"/>
    <property type="match status" value="1"/>
</dbReference>
<feature type="domain" description="FAD-binding FR-type" evidence="3">
    <location>
        <begin position="388"/>
        <end position="523"/>
    </location>
</feature>
<keyword evidence="5" id="KW-1185">Reference proteome</keyword>
<dbReference type="InterPro" id="IPR013112">
    <property type="entry name" value="FAD-bd_8"/>
</dbReference>
<dbReference type="GO" id="GO:0005886">
    <property type="term" value="C:plasma membrane"/>
    <property type="evidence" value="ECO:0007669"/>
    <property type="project" value="TreeGrafter"/>
</dbReference>
<evidence type="ECO:0000256" key="2">
    <source>
        <dbReference type="SAM" id="Phobius"/>
    </source>
</evidence>
<dbReference type="CDD" id="cd06186">
    <property type="entry name" value="NOX_Duox_like_FAD_NADP"/>
    <property type="match status" value="1"/>
</dbReference>
<keyword evidence="2" id="KW-0812">Transmembrane</keyword>
<feature type="transmembrane region" description="Helical" evidence="2">
    <location>
        <begin position="244"/>
        <end position="268"/>
    </location>
</feature>
<feature type="transmembrane region" description="Helical" evidence="2">
    <location>
        <begin position="659"/>
        <end position="679"/>
    </location>
</feature>
<evidence type="ECO:0000313" key="4">
    <source>
        <dbReference type="EMBL" id="KAG7349511.1"/>
    </source>
</evidence>
<gene>
    <name evidence="4" type="ORF">IV203_012108</name>
</gene>
<dbReference type="GO" id="GO:0016491">
    <property type="term" value="F:oxidoreductase activity"/>
    <property type="evidence" value="ECO:0007669"/>
    <property type="project" value="UniProtKB-KW"/>
</dbReference>
<organism evidence="4 5">
    <name type="scientific">Nitzschia inconspicua</name>
    <dbReference type="NCBI Taxonomy" id="303405"/>
    <lineage>
        <taxon>Eukaryota</taxon>
        <taxon>Sar</taxon>
        <taxon>Stramenopiles</taxon>
        <taxon>Ochrophyta</taxon>
        <taxon>Bacillariophyta</taxon>
        <taxon>Bacillariophyceae</taxon>
        <taxon>Bacillariophycidae</taxon>
        <taxon>Bacillariales</taxon>
        <taxon>Bacillariaceae</taxon>
        <taxon>Nitzschia</taxon>
    </lineage>
</organism>
<feature type="transmembrane region" description="Helical" evidence="2">
    <location>
        <begin position="745"/>
        <end position="765"/>
    </location>
</feature>
<evidence type="ECO:0000313" key="5">
    <source>
        <dbReference type="Proteomes" id="UP000693970"/>
    </source>
</evidence>
<dbReference type="Pfam" id="PF08022">
    <property type="entry name" value="FAD_binding_8"/>
    <property type="match status" value="1"/>
</dbReference>
<dbReference type="EMBL" id="JAGRRH010000019">
    <property type="protein sequence ID" value="KAG7349511.1"/>
    <property type="molecule type" value="Genomic_DNA"/>
</dbReference>
<name>A0A9K3PJW6_9STRA</name>
<sequence>MKVLTFCFRRCRRDYVPQYGSLESSQGNVGRSHSEDSENNVSGIVFVDSNNPTVKVSVAQVPYWLAITTIGFHLLPQYSQLLYLTRESHVLGNTCTTTSEWIWIFSASFLCILFPRASLKQGNRARNPQRFPCKYSFPITILRMNILWYAAACIGPFFWYDDVNRFQLNFLELLNFLGAKAAWPALWNFSLFILFPIHRNASSSHTNSILDLYLRMPNRSSIENVRGNLIKTKTDLRVVHIQSAIAAAFWLTVHAAFISIVYCCRANSFLDLLQKMFPMVLFLNGKYALFYTEGIVNFEGWVACLMLLGLWVTASKSCGIRQKYFEAFESLHILFAVGFLLFSNLHDYNTLLFAWPGLAGLMADRLWSMNLGNTSYRYRIRTAANNDYMTRSSPPSGTEKVLVGMFRGTGNLLRLTVSFPMTSTIDSDLRGLEGHKNCNLSCPRAYAGMYFLVNDKSISSHQWHPISVASIDHEQQTITLYVKDIGDWSNAFIEKWHQQSNEERGNSEVLLNLRGPFGPNLSPLLIDSTSSGRNFVFVAGGIGITGLSVLIQQCLELGVNFTVIWLTRSRKEMLALGHDLLWNHLLGKTHPHLMTVNPRHDVSSLPKFQVFVTGDESEENVQTGRSCHLEERMVGNVGIVERSYNAMSQNDLSRFPGPLTRIMTILIGMALSFLLSRHLCCTQTNISNEIDNSSSSRIIFTCGPIALTESNQCQPCETPDDIRQKLSGSFGCCTATTCHLCFRGLPVLLIVVLTPILAYLHLLLVRMLHSRHCRSHQRILERSVVEDPRINNFVPSTNHSSEAREDDLSQMSETTIVYGLRPDIRNLLQNALTGVGFQGCATTVLACGPDNLVDDVKNALTCPDFCSVLEEETDVSLIVL</sequence>
<feature type="transmembrane region" description="Helical" evidence="2">
    <location>
        <begin position="180"/>
        <end position="197"/>
    </location>
</feature>
<dbReference type="InterPro" id="IPR050369">
    <property type="entry name" value="RBOH/FRE"/>
</dbReference>
<dbReference type="PROSITE" id="PS51384">
    <property type="entry name" value="FAD_FR"/>
    <property type="match status" value="1"/>
</dbReference>
<proteinExistence type="predicted"/>